<keyword evidence="2" id="KW-0812">Transmembrane</keyword>
<proteinExistence type="predicted"/>
<dbReference type="AlphaFoldDB" id="A0AA43GVE2"/>
<gene>
    <name evidence="3" type="ORF">NWP23_00920</name>
</gene>
<dbReference type="GeneID" id="83683252"/>
<protein>
    <submittedName>
        <fullName evidence="3">Uncharacterized protein</fullName>
    </submittedName>
</protein>
<keyword evidence="2" id="KW-1133">Transmembrane helix</keyword>
<evidence type="ECO:0000313" key="3">
    <source>
        <dbReference type="EMBL" id="MDH6062377.1"/>
    </source>
</evidence>
<evidence type="ECO:0000313" key="4">
    <source>
        <dbReference type="Proteomes" id="UP001159370"/>
    </source>
</evidence>
<feature type="region of interest" description="Disordered" evidence="1">
    <location>
        <begin position="76"/>
        <end position="158"/>
    </location>
</feature>
<dbReference type="Proteomes" id="UP001159370">
    <property type="component" value="Unassembled WGS sequence"/>
</dbReference>
<evidence type="ECO:0000256" key="1">
    <source>
        <dbReference type="SAM" id="MobiDB-lite"/>
    </source>
</evidence>
<dbReference type="RefSeq" id="WP_280651726.1">
    <property type="nucleotide sequence ID" value="NZ_JANQDL010000008.1"/>
</dbReference>
<comment type="caution">
    <text evidence="3">The sequence shown here is derived from an EMBL/GenBank/DDBJ whole genome shotgun (WGS) entry which is preliminary data.</text>
</comment>
<feature type="compositionally biased region" description="Polar residues" evidence="1">
    <location>
        <begin position="76"/>
        <end position="117"/>
    </location>
</feature>
<evidence type="ECO:0000256" key="2">
    <source>
        <dbReference type="SAM" id="Phobius"/>
    </source>
</evidence>
<feature type="compositionally biased region" description="Basic and acidic residues" evidence="1">
    <location>
        <begin position="123"/>
        <end position="135"/>
    </location>
</feature>
<reference evidence="3 4" key="1">
    <citation type="journal article" date="2023" name="J. Phycol.">
        <title>Chrysosporum ovalisporum is synonymous with the true-branching cyanobacterium Umezakia natans (Nostocales/Aphanizomenonaceae).</title>
        <authorList>
            <person name="McGregor G.B."/>
            <person name="Sendall B.C."/>
            <person name="Niiyama Y."/>
            <person name="Tuji A."/>
            <person name="Willis A."/>
        </authorList>
    </citation>
    <scope>NUCLEOTIDE SEQUENCE [LARGE SCALE GENOMIC DNA]</scope>
    <source>
        <strain evidence="3 4">FSS-62</strain>
    </source>
</reference>
<sequence>MTSSVRDKTAILAHERRRHTDSPSLWIFAAITSVSLHLLLFFWFMRSSNGFKPWFPQQGETVVPIELIEISPIETSAETVSPKSSISAQESPSTSAPEIAAPTTSSNEDTEAINSDASLLSESELKSESTTESKVKPSQLSKSEGEGKVETSQANTQNLLEKTVSTPAFQPKPTPTIAADDLPWNRREEVVLEQGQPLPTDLPSIPSELPKVSEIEQGKIARTAEEIEPTPSEKIADTAEEIEPTPSEKIADNPGKKGLRVTFTPFNKTEIAQLVEEGRLTPDGLPDVLAIHKGSNTKNLDSSYIFSDSQFEPVKLLASLVIDHNGNLEEAVVLEIEPVSLPSKKSLYEQIVNDIFKNDRFLPAQNKDGTKPELSNLFLQITIEPVSINAPTD</sequence>
<feature type="transmembrane region" description="Helical" evidence="2">
    <location>
        <begin position="25"/>
        <end position="45"/>
    </location>
</feature>
<dbReference type="EMBL" id="JANQDL010000008">
    <property type="protein sequence ID" value="MDH6062377.1"/>
    <property type="molecule type" value="Genomic_DNA"/>
</dbReference>
<name>A0AA43GVE2_9CYAN</name>
<organism evidence="3 4">
    <name type="scientific">Umezakia ovalisporum FSS-62</name>
    <dbReference type="NCBI Taxonomy" id="2971776"/>
    <lineage>
        <taxon>Bacteria</taxon>
        <taxon>Bacillati</taxon>
        <taxon>Cyanobacteriota</taxon>
        <taxon>Cyanophyceae</taxon>
        <taxon>Nostocales</taxon>
        <taxon>Nodulariaceae</taxon>
        <taxon>Umezakia</taxon>
    </lineage>
</organism>
<accession>A0AA43GVE2</accession>
<keyword evidence="2" id="KW-0472">Membrane</keyword>